<dbReference type="PANTHER" id="PTHR43576">
    <property type="entry name" value="ALPHA-L-ARABINOFURANOSIDASE C-RELATED"/>
    <property type="match status" value="1"/>
</dbReference>
<proteinExistence type="inferred from homology"/>
<dbReference type="GO" id="GO:0000272">
    <property type="term" value="P:polysaccharide catabolic process"/>
    <property type="evidence" value="ECO:0007669"/>
    <property type="project" value="TreeGrafter"/>
</dbReference>
<dbReference type="SUPFAM" id="SSF51011">
    <property type="entry name" value="Glycosyl hydrolase domain"/>
    <property type="match status" value="1"/>
</dbReference>
<dbReference type="SUPFAM" id="SSF51445">
    <property type="entry name" value="(Trans)glycosidases"/>
    <property type="match status" value="1"/>
</dbReference>
<dbReference type="Pfam" id="PF22848">
    <property type="entry name" value="ASD1_dom"/>
    <property type="match status" value="1"/>
</dbReference>
<evidence type="ECO:0000256" key="5">
    <source>
        <dbReference type="ARBA" id="ARBA00022801"/>
    </source>
</evidence>
<evidence type="ECO:0000256" key="1">
    <source>
        <dbReference type="ARBA" id="ARBA00001462"/>
    </source>
</evidence>
<gene>
    <name evidence="9" type="ORF">L1785_00355</name>
</gene>
<evidence type="ECO:0000256" key="4">
    <source>
        <dbReference type="ARBA" id="ARBA00012670"/>
    </source>
</evidence>
<dbReference type="EC" id="3.2.1.55" evidence="4"/>
<reference evidence="9" key="1">
    <citation type="submission" date="2022-01" db="EMBL/GenBank/DDBJ databases">
        <title>Antribacter sp. nov., isolated from Guizhou of China.</title>
        <authorList>
            <person name="Chengliang C."/>
            <person name="Ya Z."/>
        </authorList>
    </citation>
    <scope>NUCLEOTIDE SEQUENCE</scope>
    <source>
        <strain evidence="9">KLBMP 9083</strain>
    </source>
</reference>
<evidence type="ECO:0000313" key="9">
    <source>
        <dbReference type="EMBL" id="MCF4119432.1"/>
    </source>
</evidence>
<dbReference type="Gene3D" id="3.20.20.80">
    <property type="entry name" value="Glycosidases"/>
    <property type="match status" value="1"/>
</dbReference>
<dbReference type="Pfam" id="PF06964">
    <property type="entry name" value="Alpha-L-AF_C"/>
    <property type="match status" value="1"/>
</dbReference>
<comment type="catalytic activity">
    <reaction evidence="1">
        <text>Hydrolysis of terminal non-reducing alpha-L-arabinofuranoside residues in alpha-L-arabinosides.</text>
        <dbReference type="EC" id="3.2.1.55"/>
    </reaction>
</comment>
<dbReference type="EMBL" id="JAKGSG010000003">
    <property type="protein sequence ID" value="MCF4119432.1"/>
    <property type="molecule type" value="Genomic_DNA"/>
</dbReference>
<accession>A0AA41U7K2</accession>
<comment type="similarity">
    <text evidence="2">Belongs to the glycosyl hydrolase 51 family.</text>
</comment>
<name>A0AA41U7K2_9MICO</name>
<comment type="subunit">
    <text evidence="3">Homohexamer; trimer of dimers.</text>
</comment>
<dbReference type="RefSeq" id="WP_236087129.1">
    <property type="nucleotide sequence ID" value="NZ_JAKGSG010000003.1"/>
</dbReference>
<dbReference type="InterPro" id="IPR010720">
    <property type="entry name" value="Alpha-L-AF_C"/>
</dbReference>
<keyword evidence="10" id="KW-1185">Reference proteome</keyword>
<evidence type="ECO:0000259" key="8">
    <source>
        <dbReference type="SMART" id="SM00813"/>
    </source>
</evidence>
<sequence length="508" mass="55225">MTQSRPRIVLHPDFRVGPVDRRLFGSFVEHLGRAVYTGIHEPGHETADEHGFRRDVADLTRELGVSVVRYPGGNFVSNYIWEDGVGPVEDRKPFLDLAWRTVEPNVIGTDEFLQWAEREGIEPMMAVNLGTRGVEAAAALVEYCNGEAGTRWADLRIANGRAEPYKVKLWCLGNEMDGPWQIGHKDAHEYGKLARNAGHAMKLVDPSIELVACGSSSMGMPTFGEWEQTVLSYTYDLVDHISMHAYYEELDGDRASFLGSGTAMDRFIDRVVASADAVGAKRRSDKKITISFDEWNVWYLQSRFPGEQNLPIQKDAPRIIEDVYSGLDAVVVGDLLVTLLNHADRVPVACLAQLVNVIAPIMTEPGGEAWRQPTFHPFATTARLARGEALDVRVSAPVITTSAHGDVPAVTAAATLSDDGVALFLTNRSAEPVEVELAHAGAALALAEGWVMTADHEPAVAGPEHAAKVAAAHWGTYDVAGLVSGEGVTTVRLAPESWTALTGTLTRA</sequence>
<comment type="caution">
    <text evidence="9">The sequence shown here is derived from an EMBL/GenBank/DDBJ whole genome shotgun (WGS) entry which is preliminary data.</text>
</comment>
<dbReference type="AlphaFoldDB" id="A0AA41U7K2"/>
<keyword evidence="6" id="KW-0119">Carbohydrate metabolism</keyword>
<dbReference type="InterPro" id="IPR017853">
    <property type="entry name" value="GH"/>
</dbReference>
<protein>
    <recommendedName>
        <fullName evidence="4">non-reducing end alpha-L-arabinofuranosidase</fullName>
        <ecNumber evidence="4">3.2.1.55</ecNumber>
    </recommendedName>
</protein>
<evidence type="ECO:0000256" key="7">
    <source>
        <dbReference type="ARBA" id="ARBA00023295"/>
    </source>
</evidence>
<dbReference type="GO" id="GO:0046373">
    <property type="term" value="P:L-arabinose metabolic process"/>
    <property type="evidence" value="ECO:0007669"/>
    <property type="project" value="InterPro"/>
</dbReference>
<dbReference type="SMART" id="SM00813">
    <property type="entry name" value="Alpha-L-AF_C"/>
    <property type="match status" value="1"/>
</dbReference>
<dbReference type="Proteomes" id="UP001165405">
    <property type="component" value="Unassembled WGS sequence"/>
</dbReference>
<keyword evidence="5" id="KW-0378">Hydrolase</keyword>
<evidence type="ECO:0000256" key="2">
    <source>
        <dbReference type="ARBA" id="ARBA00007186"/>
    </source>
</evidence>
<dbReference type="PANTHER" id="PTHR43576:SF3">
    <property type="entry name" value="ALPHA-L-ARABINOFURANOSIDASE C"/>
    <property type="match status" value="1"/>
</dbReference>
<keyword evidence="7" id="KW-0326">Glycosidase</keyword>
<evidence type="ECO:0000313" key="10">
    <source>
        <dbReference type="Proteomes" id="UP001165405"/>
    </source>
</evidence>
<organism evidence="9 10">
    <name type="scientific">Antribacter soli</name>
    <dbReference type="NCBI Taxonomy" id="2910976"/>
    <lineage>
        <taxon>Bacteria</taxon>
        <taxon>Bacillati</taxon>
        <taxon>Actinomycetota</taxon>
        <taxon>Actinomycetes</taxon>
        <taxon>Micrococcales</taxon>
        <taxon>Promicromonosporaceae</taxon>
        <taxon>Antribacter</taxon>
    </lineage>
</organism>
<dbReference type="InterPro" id="IPR055235">
    <property type="entry name" value="ASD1_cat"/>
</dbReference>
<dbReference type="InterPro" id="IPR013780">
    <property type="entry name" value="Glyco_hydro_b"/>
</dbReference>
<evidence type="ECO:0000256" key="3">
    <source>
        <dbReference type="ARBA" id="ARBA00011165"/>
    </source>
</evidence>
<feature type="domain" description="Alpha-L-arabinofuranosidase C-terminal" evidence="8">
    <location>
        <begin position="293"/>
        <end position="483"/>
    </location>
</feature>
<evidence type="ECO:0000256" key="6">
    <source>
        <dbReference type="ARBA" id="ARBA00023277"/>
    </source>
</evidence>
<dbReference type="Gene3D" id="2.60.40.1180">
    <property type="entry name" value="Golgi alpha-mannosidase II"/>
    <property type="match status" value="1"/>
</dbReference>
<dbReference type="GO" id="GO:0046556">
    <property type="term" value="F:alpha-L-arabinofuranosidase activity"/>
    <property type="evidence" value="ECO:0007669"/>
    <property type="project" value="UniProtKB-EC"/>
</dbReference>